<evidence type="ECO:0000259" key="5">
    <source>
        <dbReference type="PROSITE" id="PS51077"/>
    </source>
</evidence>
<dbReference type="PROSITE" id="PS51078">
    <property type="entry name" value="ICLR_ED"/>
    <property type="match status" value="1"/>
</dbReference>
<evidence type="ECO:0000256" key="3">
    <source>
        <dbReference type="ARBA" id="ARBA00023163"/>
    </source>
</evidence>
<dbReference type="InterPro" id="IPR036388">
    <property type="entry name" value="WH-like_DNA-bd_sf"/>
</dbReference>
<evidence type="ECO:0000259" key="6">
    <source>
        <dbReference type="PROSITE" id="PS51078"/>
    </source>
</evidence>
<proteinExistence type="predicted"/>
<dbReference type="InterPro" id="IPR050707">
    <property type="entry name" value="HTH_MetabolicPath_Reg"/>
</dbReference>
<dbReference type="InterPro" id="IPR011991">
    <property type="entry name" value="ArsR-like_HTH"/>
</dbReference>
<feature type="region of interest" description="Disordered" evidence="4">
    <location>
        <begin position="1"/>
        <end position="38"/>
    </location>
</feature>
<evidence type="ECO:0000256" key="1">
    <source>
        <dbReference type="ARBA" id="ARBA00023015"/>
    </source>
</evidence>
<organism evidence="7 8">
    <name type="scientific">Mesorhizobium cantuariense</name>
    <dbReference type="NCBI Taxonomy" id="1300275"/>
    <lineage>
        <taxon>Bacteria</taxon>
        <taxon>Pseudomonadati</taxon>
        <taxon>Pseudomonadota</taxon>
        <taxon>Alphaproteobacteria</taxon>
        <taxon>Hyphomicrobiales</taxon>
        <taxon>Phyllobacteriaceae</taxon>
        <taxon>Mesorhizobium</taxon>
    </lineage>
</organism>
<keyword evidence="8" id="KW-1185">Reference proteome</keyword>
<dbReference type="SMART" id="SM00346">
    <property type="entry name" value="HTH_ICLR"/>
    <property type="match status" value="1"/>
</dbReference>
<sequence>MSDMERKTMGQAEVITAARVPSADGPDEDARESRDSGAKSLRKMSAVLDCFTRLHPALTVGEISDATGMPRTTVHRIVASLREVGMLDQDGRRQSYRLGLKMFHYGSSVLASLDTPRRAHPHIAKLQLFTGEVIHFHMFDGSQMVCVEREEMGSSRLTTLTTIEGAPTYCTGVGKAFLAFQDEALVRRIAQEEGLKRYTPTTITDLGELLEELALIRSRGFAIDNEENQVGLRCIGAPIRDAAGRVFASVSVSGPAERMPDMRLEGLAPLVIQTADDISKALA</sequence>
<keyword evidence="1" id="KW-0805">Transcription regulation</keyword>
<dbReference type="SUPFAM" id="SSF46785">
    <property type="entry name" value="Winged helix' DNA-binding domain"/>
    <property type="match status" value="1"/>
</dbReference>
<gene>
    <name evidence="7" type="ORF">ACFOJ9_05750</name>
</gene>
<dbReference type="CDD" id="cd00090">
    <property type="entry name" value="HTH_ARSR"/>
    <property type="match status" value="1"/>
</dbReference>
<protein>
    <submittedName>
        <fullName evidence="7">IclR family transcriptional regulator</fullName>
    </submittedName>
</protein>
<dbReference type="PROSITE" id="PS51077">
    <property type="entry name" value="HTH_ICLR"/>
    <property type="match status" value="1"/>
</dbReference>
<evidence type="ECO:0000313" key="7">
    <source>
        <dbReference type="EMBL" id="MFC3321286.1"/>
    </source>
</evidence>
<dbReference type="InterPro" id="IPR036390">
    <property type="entry name" value="WH_DNA-bd_sf"/>
</dbReference>
<evidence type="ECO:0000256" key="2">
    <source>
        <dbReference type="ARBA" id="ARBA00023125"/>
    </source>
</evidence>
<dbReference type="InterPro" id="IPR005471">
    <property type="entry name" value="Tscrpt_reg_IclR_N"/>
</dbReference>
<comment type="caution">
    <text evidence="7">The sequence shown here is derived from an EMBL/GenBank/DDBJ whole genome shotgun (WGS) entry which is preliminary data.</text>
</comment>
<dbReference type="Gene3D" id="3.30.450.40">
    <property type="match status" value="1"/>
</dbReference>
<feature type="domain" description="IclR-ED" evidence="6">
    <location>
        <begin position="101"/>
        <end position="283"/>
    </location>
</feature>
<evidence type="ECO:0000313" key="8">
    <source>
        <dbReference type="Proteomes" id="UP001595648"/>
    </source>
</evidence>
<reference evidence="8" key="1">
    <citation type="journal article" date="2019" name="Int. J. Syst. Evol. Microbiol.">
        <title>The Global Catalogue of Microorganisms (GCM) 10K type strain sequencing project: providing services to taxonomists for standard genome sequencing and annotation.</title>
        <authorList>
            <consortium name="The Broad Institute Genomics Platform"/>
            <consortium name="The Broad Institute Genome Sequencing Center for Infectious Disease"/>
            <person name="Wu L."/>
            <person name="Ma J."/>
        </authorList>
    </citation>
    <scope>NUCLEOTIDE SEQUENCE [LARGE SCALE GENOMIC DNA]</scope>
    <source>
        <strain evidence="8">ICMP 19515</strain>
    </source>
</reference>
<dbReference type="InterPro" id="IPR014757">
    <property type="entry name" value="Tscrpt_reg_IclR_C"/>
</dbReference>
<dbReference type="InterPro" id="IPR029016">
    <property type="entry name" value="GAF-like_dom_sf"/>
</dbReference>
<keyword evidence="3" id="KW-0804">Transcription</keyword>
<dbReference type="Proteomes" id="UP001595648">
    <property type="component" value="Unassembled WGS sequence"/>
</dbReference>
<evidence type="ECO:0000256" key="4">
    <source>
        <dbReference type="SAM" id="MobiDB-lite"/>
    </source>
</evidence>
<accession>A0ABV7MHF3</accession>
<dbReference type="Gene3D" id="1.10.10.10">
    <property type="entry name" value="Winged helix-like DNA-binding domain superfamily/Winged helix DNA-binding domain"/>
    <property type="match status" value="1"/>
</dbReference>
<keyword evidence="2" id="KW-0238">DNA-binding</keyword>
<feature type="domain" description="HTH iclR-type" evidence="5">
    <location>
        <begin position="38"/>
        <end position="100"/>
    </location>
</feature>
<dbReference type="SUPFAM" id="SSF55781">
    <property type="entry name" value="GAF domain-like"/>
    <property type="match status" value="1"/>
</dbReference>
<dbReference type="Pfam" id="PF01614">
    <property type="entry name" value="IclR_C"/>
    <property type="match status" value="1"/>
</dbReference>
<dbReference type="RefSeq" id="WP_378977524.1">
    <property type="nucleotide sequence ID" value="NZ_JBHRVD010000001.1"/>
</dbReference>
<name>A0ABV7MHF3_9HYPH</name>
<dbReference type="PANTHER" id="PTHR30136">
    <property type="entry name" value="HELIX-TURN-HELIX TRANSCRIPTIONAL REGULATOR, ICLR FAMILY"/>
    <property type="match status" value="1"/>
</dbReference>
<dbReference type="Pfam" id="PF09339">
    <property type="entry name" value="HTH_IclR"/>
    <property type="match status" value="1"/>
</dbReference>
<dbReference type="PANTHER" id="PTHR30136:SF35">
    <property type="entry name" value="HTH-TYPE TRANSCRIPTIONAL REGULATOR RV1719"/>
    <property type="match status" value="1"/>
</dbReference>
<dbReference type="EMBL" id="JBHRVD010000001">
    <property type="protein sequence ID" value="MFC3321286.1"/>
    <property type="molecule type" value="Genomic_DNA"/>
</dbReference>